<protein>
    <submittedName>
        <fullName evidence="7">Uncharacterized protein</fullName>
    </submittedName>
</protein>
<evidence type="ECO:0000256" key="3">
    <source>
        <dbReference type="ARBA" id="ARBA00022989"/>
    </source>
</evidence>
<comment type="caution">
    <text evidence="7">The sequence shown here is derived from an EMBL/GenBank/DDBJ whole genome shotgun (WGS) entry which is preliminary data.</text>
</comment>
<evidence type="ECO:0000256" key="1">
    <source>
        <dbReference type="ARBA" id="ARBA00004141"/>
    </source>
</evidence>
<dbReference type="EMBL" id="RZGK01000009">
    <property type="protein sequence ID" value="KAF9696478.1"/>
    <property type="molecule type" value="Genomic_DNA"/>
</dbReference>
<evidence type="ECO:0000256" key="4">
    <source>
        <dbReference type="ARBA" id="ARBA00023136"/>
    </source>
</evidence>
<dbReference type="InterPro" id="IPR002523">
    <property type="entry name" value="MgTranspt_CorA/ZnTranspt_ZntB"/>
</dbReference>
<dbReference type="AlphaFoldDB" id="A0A8H7J4G6"/>
<organism evidence="7 8">
    <name type="scientific">Ascochyta lentis</name>
    <dbReference type="NCBI Taxonomy" id="205686"/>
    <lineage>
        <taxon>Eukaryota</taxon>
        <taxon>Fungi</taxon>
        <taxon>Dikarya</taxon>
        <taxon>Ascomycota</taxon>
        <taxon>Pezizomycotina</taxon>
        <taxon>Dothideomycetes</taxon>
        <taxon>Pleosporomycetidae</taxon>
        <taxon>Pleosporales</taxon>
        <taxon>Pleosporineae</taxon>
        <taxon>Didymellaceae</taxon>
        <taxon>Ascochyta</taxon>
    </lineage>
</organism>
<dbReference type="OrthoDB" id="5428055at2759"/>
<reference evidence="7" key="2">
    <citation type="submission" date="2020-09" db="EMBL/GenBank/DDBJ databases">
        <title>Reference genome assembly for Australian Ascochyta lentis isolate Al4.</title>
        <authorList>
            <person name="Lee R.C."/>
            <person name="Farfan-Caceres L.M."/>
            <person name="Debler J.W."/>
            <person name="Williams A.H."/>
            <person name="Henares B.M."/>
        </authorList>
    </citation>
    <scope>NUCLEOTIDE SEQUENCE</scope>
    <source>
        <strain evidence="7">Al4</strain>
    </source>
</reference>
<evidence type="ECO:0000256" key="5">
    <source>
        <dbReference type="SAM" id="MobiDB-lite"/>
    </source>
</evidence>
<accession>A0A8H7J4G6</accession>
<comment type="subcellular location">
    <subcellularLocation>
        <location evidence="1">Membrane</location>
        <topology evidence="1">Multi-pass membrane protein</topology>
    </subcellularLocation>
</comment>
<keyword evidence="4 6" id="KW-0472">Membrane</keyword>
<keyword evidence="2 6" id="KW-0812">Transmembrane</keyword>
<dbReference type="GO" id="GO:0016020">
    <property type="term" value="C:membrane"/>
    <property type="evidence" value="ECO:0007669"/>
    <property type="project" value="UniProtKB-SubCell"/>
</dbReference>
<proteinExistence type="predicted"/>
<dbReference type="Gene3D" id="1.20.58.340">
    <property type="entry name" value="Magnesium transport protein CorA, transmembrane region"/>
    <property type="match status" value="1"/>
</dbReference>
<evidence type="ECO:0000256" key="6">
    <source>
        <dbReference type="SAM" id="Phobius"/>
    </source>
</evidence>
<feature type="region of interest" description="Disordered" evidence="5">
    <location>
        <begin position="531"/>
        <end position="553"/>
    </location>
</feature>
<feature type="transmembrane region" description="Helical" evidence="6">
    <location>
        <begin position="454"/>
        <end position="476"/>
    </location>
</feature>
<sequence length="553" mass="64292">MSSEHQEPDDHEEWWASQAKSHTGEYDGMSAATRAYKERALRSFNNNLFPQNSDTARAKYLWINDDHGRSIDTNMFELTAEPGSLPAFEDACDLLMYATSPPVSAEPCRRIIIMEDISQRFAELLGVRLAIPSEFFFAHCRETLDLSIVDETVTAQHGQYWRVPIPQRRWLPADKDQLKGTWYLESGFFYREQVYISERCGTRINFESQVSFWATDYGSGSWTVLLLVDPFRTNLLYKQNLEKVVELCQHDFSYRYRTEVLASGSEDRLVQAEHRCTYHTLLNAHHVGKLDHTCTPSSATAFARNLIRSSWEERIHRAEWDLYDQMRIDDIKHRKYQGVSDRALSSERRNQNAMWYQDMIAMRRDFNLWRRKVKNINHALVAEEIEPRVEPELRAAAQLALERERRSWARLIDKLATMEATISNHMEEYSQRAAMEESFAAGRQARSAGQLTKIATVIVPCTFVASIFSMGGSFAAGEDLFYVYWAISVPMTAALLVWVIHKEVLEWWKDPEEKSWVDRKKAALQDRMLKKRAESRDVEKGEEGVVREEKKEL</sequence>
<gene>
    <name evidence="7" type="ORF">EKO04_005204</name>
</gene>
<dbReference type="InterPro" id="IPR045863">
    <property type="entry name" value="CorA_TM1_TM2"/>
</dbReference>
<dbReference type="Pfam" id="PF01544">
    <property type="entry name" value="CorA"/>
    <property type="match status" value="1"/>
</dbReference>
<name>A0A8H7J4G6_9PLEO</name>
<dbReference type="Proteomes" id="UP000651452">
    <property type="component" value="Unassembled WGS sequence"/>
</dbReference>
<evidence type="ECO:0000256" key="2">
    <source>
        <dbReference type="ARBA" id="ARBA00022692"/>
    </source>
</evidence>
<reference evidence="7" key="1">
    <citation type="submission" date="2018-12" db="EMBL/GenBank/DDBJ databases">
        <authorList>
            <person name="Syme R.A."/>
            <person name="Farfan-Caceres L."/>
            <person name="Lichtenzveig J."/>
        </authorList>
    </citation>
    <scope>NUCLEOTIDE SEQUENCE</scope>
    <source>
        <strain evidence="7">Al4</strain>
    </source>
</reference>
<dbReference type="SUPFAM" id="SSF144083">
    <property type="entry name" value="Magnesium transport protein CorA, transmembrane region"/>
    <property type="match status" value="1"/>
</dbReference>
<feature type="transmembrane region" description="Helical" evidence="6">
    <location>
        <begin position="482"/>
        <end position="500"/>
    </location>
</feature>
<keyword evidence="3 6" id="KW-1133">Transmembrane helix</keyword>
<evidence type="ECO:0000313" key="7">
    <source>
        <dbReference type="EMBL" id="KAF9696478.1"/>
    </source>
</evidence>
<keyword evidence="8" id="KW-1185">Reference proteome</keyword>
<evidence type="ECO:0000313" key="8">
    <source>
        <dbReference type="Proteomes" id="UP000651452"/>
    </source>
</evidence>